<keyword evidence="1" id="KW-0812">Transmembrane</keyword>
<sequence length="119" mass="12459">MGSDRNALACRRFNLLLTDRIPRQWPARINRRRTNMFKSLSTLLASLSLLAAGAVQASPAQSLSLAHAPEIGRVSTAAGASNAQSETGAGIYVIGAIVAGLMIWGIVELASGDDDPDSP</sequence>
<dbReference type="AlphaFoldDB" id="A0AAJ4S323"/>
<feature type="transmembrane region" description="Helical" evidence="1">
    <location>
        <begin position="89"/>
        <end position="107"/>
    </location>
</feature>
<evidence type="ECO:0000313" key="3">
    <source>
        <dbReference type="Proteomes" id="UP000286681"/>
    </source>
</evidence>
<organism evidence="2 3">
    <name type="scientific">Sphingomonas koreensis</name>
    <dbReference type="NCBI Taxonomy" id="93064"/>
    <lineage>
        <taxon>Bacteria</taxon>
        <taxon>Pseudomonadati</taxon>
        <taxon>Pseudomonadota</taxon>
        <taxon>Alphaproteobacteria</taxon>
        <taxon>Sphingomonadales</taxon>
        <taxon>Sphingomonadaceae</taxon>
        <taxon>Sphingomonas</taxon>
    </lineage>
</organism>
<evidence type="ECO:0000313" key="2">
    <source>
        <dbReference type="EMBL" id="RSV02150.1"/>
    </source>
</evidence>
<reference evidence="2 3" key="1">
    <citation type="submission" date="2018-07" db="EMBL/GenBank/DDBJ databases">
        <title>Genomic and Epidemiologic Investigation of an Indolent Hospital Outbreak.</title>
        <authorList>
            <person name="Johnson R.C."/>
            <person name="Deming C."/>
            <person name="Conlan S."/>
            <person name="Zellmer C.J."/>
            <person name="Michelin A.V."/>
            <person name="Lee-Lin S."/>
            <person name="Thomas P.J."/>
            <person name="Park M."/>
            <person name="Weingarten R.A."/>
            <person name="Less J."/>
            <person name="Dekker J.P."/>
            <person name="Frank K.M."/>
            <person name="Musser K.A."/>
            <person name="Mcquiston J.R."/>
            <person name="Henderson D.K."/>
            <person name="Lau A.F."/>
            <person name="Palmore T.N."/>
            <person name="Segre J.A."/>
        </authorList>
    </citation>
    <scope>NUCLEOTIDE SEQUENCE [LARGE SCALE GENOMIC DNA]</scope>
    <source>
        <strain evidence="2 3">SK-NIH.Env10_0317</strain>
    </source>
</reference>
<comment type="caution">
    <text evidence="2">The sequence shown here is derived from an EMBL/GenBank/DDBJ whole genome shotgun (WGS) entry which is preliminary data.</text>
</comment>
<accession>A0AAJ4S323</accession>
<dbReference type="EMBL" id="QQWO01000010">
    <property type="protein sequence ID" value="RSV02150.1"/>
    <property type="molecule type" value="Genomic_DNA"/>
</dbReference>
<protein>
    <submittedName>
        <fullName evidence="2">Uncharacterized protein</fullName>
    </submittedName>
</protein>
<keyword evidence="1" id="KW-1133">Transmembrane helix</keyword>
<keyword evidence="1" id="KW-0472">Membrane</keyword>
<evidence type="ECO:0000256" key="1">
    <source>
        <dbReference type="SAM" id="Phobius"/>
    </source>
</evidence>
<proteinExistence type="predicted"/>
<gene>
    <name evidence="2" type="ORF">CA257_13265</name>
</gene>
<name>A0AAJ4S323_9SPHN</name>
<dbReference type="Proteomes" id="UP000286681">
    <property type="component" value="Unassembled WGS sequence"/>
</dbReference>